<feature type="domain" description="AB hydrolase-1" evidence="5">
    <location>
        <begin position="109"/>
        <end position="402"/>
    </location>
</feature>
<feature type="region of interest" description="Disordered" evidence="3">
    <location>
        <begin position="630"/>
        <end position="660"/>
    </location>
</feature>
<protein>
    <submittedName>
        <fullName evidence="6">Cholesterol esterase</fullName>
        <ecNumber evidence="6">3.1.1.13</ecNumber>
    </submittedName>
</protein>
<evidence type="ECO:0000256" key="1">
    <source>
        <dbReference type="ARBA" id="ARBA00022963"/>
    </source>
</evidence>
<keyword evidence="6" id="KW-0378">Hydrolase</keyword>
<evidence type="ECO:0000256" key="3">
    <source>
        <dbReference type="SAM" id="MobiDB-lite"/>
    </source>
</evidence>
<dbReference type="Proteomes" id="UP001642406">
    <property type="component" value="Unassembled WGS sequence"/>
</dbReference>
<dbReference type="EC" id="3.1.1.13" evidence="6"/>
<dbReference type="PANTHER" id="PTHR11005">
    <property type="entry name" value="LYSOSOMAL ACID LIPASE-RELATED"/>
    <property type="match status" value="1"/>
</dbReference>
<evidence type="ECO:0000313" key="7">
    <source>
        <dbReference type="Proteomes" id="UP001642406"/>
    </source>
</evidence>
<keyword evidence="1" id="KW-0442">Lipid degradation</keyword>
<evidence type="ECO:0000313" key="6">
    <source>
        <dbReference type="EMBL" id="CAK7209055.1"/>
    </source>
</evidence>
<dbReference type="SUPFAM" id="SSF53474">
    <property type="entry name" value="alpha/beta-Hydrolases"/>
    <property type="match status" value="1"/>
</dbReference>
<dbReference type="Pfam" id="PF00561">
    <property type="entry name" value="Abhydrolase_1"/>
    <property type="match status" value="1"/>
</dbReference>
<proteinExistence type="predicted"/>
<keyword evidence="4" id="KW-0812">Transmembrane</keyword>
<sequence>MPMPFIGRLNITEYTALISSFFLVAFEAIIRILTLALPNSLISLFYPISTSIRDASDFVELCRLFGYTAEEHVFQTKDGYLLGLHRLAWRPGEEEQKVNAGPRSVQKRVIYMHHGLLMNSEVWVTATDAQRCLPFVLVGRGFDVWFGNNRGNKYSKKSVKASSKSIEFWNFSIDEFALHDIPDSIAYILETTGQPSLSYIGFSQGTAQAFASLAIHPKLNNQVNVFIALAPAMSPAGLSNGVVDALVKASPQVLYLLFGRRSILSSATMWQSILYPPLFVRVIDIGLSFLFGWRTQNIATSQKLAAYAHLYSYTSTKSVVHWFQIIRTKSFQMYDDDVHPLLATHSKHTKVAKYPTRNIKTPVVLVYGGSDSLVDIKVMLRELPSQTVATEIPHYEHLDFLWARDVDTQVFCHVFDALNSFKGAEHTKEEYARFRSARHTSLSASNSFNATNLNTSQSHIHRLSDVTSDSDNHSLRTATVTAPTTRNDENAQGTGEGTSLQHRAVELEKRTQRSEDDLLLDDDATWSQPATPPSSEPIILNRDNASTYSQSTAIDTSGPAPLGDKSPNIGNHVNGEHRPGPAHTVRKTPSQKFRVASNLSIDPMRGGKGGSIRIGSSKAVGGVTTEAALATQAASAPSSSDEGRATGSHQFERRLHSRGG</sequence>
<comment type="caution">
    <text evidence="6">The sequence shown here is derived from an EMBL/GenBank/DDBJ whole genome shotgun (WGS) entry which is preliminary data.</text>
</comment>
<keyword evidence="7" id="KW-1185">Reference proteome</keyword>
<dbReference type="Gene3D" id="3.40.50.1820">
    <property type="entry name" value="alpha/beta hydrolase"/>
    <property type="match status" value="1"/>
</dbReference>
<keyword evidence="4" id="KW-0472">Membrane</keyword>
<feature type="compositionally biased region" description="Polar residues" evidence="3">
    <location>
        <begin position="465"/>
        <end position="501"/>
    </location>
</feature>
<evidence type="ECO:0000256" key="4">
    <source>
        <dbReference type="SAM" id="Phobius"/>
    </source>
</evidence>
<accession>A0ABP0AP89</accession>
<dbReference type="InterPro" id="IPR000073">
    <property type="entry name" value="AB_hydrolase_1"/>
</dbReference>
<organism evidence="6 7">
    <name type="scientific">Sporothrix bragantina</name>
    <dbReference type="NCBI Taxonomy" id="671064"/>
    <lineage>
        <taxon>Eukaryota</taxon>
        <taxon>Fungi</taxon>
        <taxon>Dikarya</taxon>
        <taxon>Ascomycota</taxon>
        <taxon>Pezizomycotina</taxon>
        <taxon>Sordariomycetes</taxon>
        <taxon>Sordariomycetidae</taxon>
        <taxon>Ophiostomatales</taxon>
        <taxon>Ophiostomataceae</taxon>
        <taxon>Sporothrix</taxon>
    </lineage>
</organism>
<keyword evidence="4" id="KW-1133">Transmembrane helix</keyword>
<dbReference type="GO" id="GO:0004771">
    <property type="term" value="F:sterol ester esterase activity"/>
    <property type="evidence" value="ECO:0007669"/>
    <property type="project" value="UniProtKB-EC"/>
</dbReference>
<dbReference type="EMBL" id="CAWUHC010000002">
    <property type="protein sequence ID" value="CAK7209055.1"/>
    <property type="molecule type" value="Genomic_DNA"/>
</dbReference>
<feature type="transmembrane region" description="Helical" evidence="4">
    <location>
        <begin position="21"/>
        <end position="46"/>
    </location>
</feature>
<dbReference type="InterPro" id="IPR029058">
    <property type="entry name" value="AB_hydrolase_fold"/>
</dbReference>
<feature type="compositionally biased region" description="Low complexity" evidence="3">
    <location>
        <begin position="630"/>
        <end position="640"/>
    </location>
</feature>
<keyword evidence="2" id="KW-0443">Lipid metabolism</keyword>
<gene>
    <name evidence="6" type="primary">TGL1</name>
    <name evidence="6" type="ORF">SBRCBS47491_000307</name>
</gene>
<reference evidence="6 7" key="1">
    <citation type="submission" date="2024-01" db="EMBL/GenBank/DDBJ databases">
        <authorList>
            <person name="Allen C."/>
            <person name="Tagirdzhanova G."/>
        </authorList>
    </citation>
    <scope>NUCLEOTIDE SEQUENCE [LARGE SCALE GENOMIC DNA]</scope>
</reference>
<feature type="region of interest" description="Disordered" evidence="3">
    <location>
        <begin position="465"/>
        <end position="502"/>
    </location>
</feature>
<feature type="region of interest" description="Disordered" evidence="3">
    <location>
        <begin position="569"/>
        <end position="588"/>
    </location>
</feature>
<evidence type="ECO:0000256" key="2">
    <source>
        <dbReference type="ARBA" id="ARBA00023098"/>
    </source>
</evidence>
<name>A0ABP0AP89_9PEZI</name>
<evidence type="ECO:0000259" key="5">
    <source>
        <dbReference type="Pfam" id="PF00561"/>
    </source>
</evidence>